<evidence type="ECO:0008006" key="4">
    <source>
        <dbReference type="Google" id="ProtNLM"/>
    </source>
</evidence>
<dbReference type="EMBL" id="CP146275">
    <property type="protein sequence ID" value="WWT31517.1"/>
    <property type="molecule type" value="Genomic_DNA"/>
</dbReference>
<dbReference type="Proteomes" id="UP001369958">
    <property type="component" value="Chromosome"/>
</dbReference>
<protein>
    <recommendedName>
        <fullName evidence="4">Outer membrane protein beta-barrel domain-containing protein</fullName>
    </recommendedName>
</protein>
<accession>A0ABZ2HVF2</accession>
<name>A0ABZ2HVF2_9HYPH</name>
<keyword evidence="3" id="KW-1185">Reference proteome</keyword>
<sequence>MSFAVRMAAVLVAGLSFAGPALAQDYGPYGVTGSASLGSGYGFDWDGFYAGVYGGGVPFGTTSWNAGVFSGVNVSIDSAVVGLEAQLGADLDGTNSIDALLLGKGGVSLGDALIYATGGTGIVSGGFGYALGGGAEYGLTDYMSARGEVLGTGSWGSMPSDMRVTAGLAFHL</sequence>
<gene>
    <name evidence="2" type="ORF">V6617_10800</name>
</gene>
<reference evidence="2 3" key="1">
    <citation type="submission" date="2024-02" db="EMBL/GenBank/DDBJ databases">
        <title>Complete genome sequence of Pelagibacterium nitratireducens ZH15.</title>
        <authorList>
            <person name="Zhao L.H."/>
        </authorList>
    </citation>
    <scope>NUCLEOTIDE SEQUENCE [LARGE SCALE GENOMIC DNA]</scope>
    <source>
        <strain evidence="2 3">ZH15</strain>
    </source>
</reference>
<feature type="signal peptide" evidence="1">
    <location>
        <begin position="1"/>
        <end position="23"/>
    </location>
</feature>
<evidence type="ECO:0000256" key="1">
    <source>
        <dbReference type="SAM" id="SignalP"/>
    </source>
</evidence>
<proteinExistence type="predicted"/>
<dbReference type="SUPFAM" id="SSF56925">
    <property type="entry name" value="OMPA-like"/>
    <property type="match status" value="1"/>
</dbReference>
<organism evidence="2 3">
    <name type="scientific">Pelagibacterium nitratireducens</name>
    <dbReference type="NCBI Taxonomy" id="1046114"/>
    <lineage>
        <taxon>Bacteria</taxon>
        <taxon>Pseudomonadati</taxon>
        <taxon>Pseudomonadota</taxon>
        <taxon>Alphaproteobacteria</taxon>
        <taxon>Hyphomicrobiales</taxon>
        <taxon>Devosiaceae</taxon>
        <taxon>Pelagibacterium</taxon>
    </lineage>
</organism>
<evidence type="ECO:0000313" key="2">
    <source>
        <dbReference type="EMBL" id="WWT31517.1"/>
    </source>
</evidence>
<keyword evidence="1" id="KW-0732">Signal</keyword>
<dbReference type="RefSeq" id="WP_338606984.1">
    <property type="nucleotide sequence ID" value="NZ_CP146275.1"/>
</dbReference>
<feature type="chain" id="PRO_5045270244" description="Outer membrane protein beta-barrel domain-containing protein" evidence="1">
    <location>
        <begin position="24"/>
        <end position="172"/>
    </location>
</feature>
<evidence type="ECO:0000313" key="3">
    <source>
        <dbReference type="Proteomes" id="UP001369958"/>
    </source>
</evidence>
<dbReference type="InterPro" id="IPR011250">
    <property type="entry name" value="OMP/PagP_B-barrel"/>
</dbReference>